<sequence>MMTNEVRHLVLGSEEAATTVESYINMGCPFCSTYIEVIDEIFAPHIESGEVKHIIKHVDRTNGALLKGAVAGTYLNIHEPEKTYEDMKHLLETRPEWTASFEEALMKLETLGLVEQEGHGARSKEILDEAAERGVRVVPTVFIDGDKFDFPVKGTNEEIAEAFRGKIESS</sequence>
<dbReference type="GO" id="GO:0016853">
    <property type="term" value="F:isomerase activity"/>
    <property type="evidence" value="ECO:0007669"/>
    <property type="project" value="UniProtKB-KW"/>
</dbReference>
<accession>A0A1M7IKT7</accession>
<dbReference type="AlphaFoldDB" id="A0A1M7IKT7"/>
<protein>
    <submittedName>
        <fullName evidence="2">Protein-disulfide isomerase</fullName>
    </submittedName>
</protein>
<keyword evidence="3" id="KW-1185">Reference proteome</keyword>
<evidence type="ECO:0000259" key="1">
    <source>
        <dbReference type="Pfam" id="PF13462"/>
    </source>
</evidence>
<dbReference type="SUPFAM" id="SSF52833">
    <property type="entry name" value="Thioredoxin-like"/>
    <property type="match status" value="1"/>
</dbReference>
<dbReference type="Gene3D" id="1.10.1200.90">
    <property type="entry name" value="DsbA-like domain"/>
    <property type="match status" value="1"/>
</dbReference>
<evidence type="ECO:0000313" key="3">
    <source>
        <dbReference type="Proteomes" id="UP000184206"/>
    </source>
</evidence>
<dbReference type="InterPro" id="IPR036249">
    <property type="entry name" value="Thioredoxin-like_sf"/>
</dbReference>
<dbReference type="Proteomes" id="UP000184206">
    <property type="component" value="Unassembled WGS sequence"/>
</dbReference>
<dbReference type="OrthoDB" id="117402at2"/>
<name>A0A1M7IKT7_9BACL</name>
<dbReference type="STRING" id="1123231.SAMN02745189_02126"/>
<dbReference type="Gene3D" id="3.40.30.10">
    <property type="entry name" value="Glutaredoxin"/>
    <property type="match status" value="1"/>
</dbReference>
<dbReference type="Pfam" id="PF13462">
    <property type="entry name" value="Thioredoxin_4"/>
    <property type="match status" value="1"/>
</dbReference>
<reference evidence="2 3" key="1">
    <citation type="submission" date="2016-11" db="EMBL/GenBank/DDBJ databases">
        <authorList>
            <person name="Jaros S."/>
            <person name="Januszkiewicz K."/>
            <person name="Wedrychowicz H."/>
        </authorList>
    </citation>
    <scope>NUCLEOTIDE SEQUENCE [LARGE SCALE GENOMIC DNA]</scope>
    <source>
        <strain evidence="2 3">DSM 16010</strain>
    </source>
</reference>
<organism evidence="2 3">
    <name type="scientific">Lacicoccus alkaliphilus DSM 16010</name>
    <dbReference type="NCBI Taxonomy" id="1123231"/>
    <lineage>
        <taxon>Bacteria</taxon>
        <taxon>Bacillati</taxon>
        <taxon>Bacillota</taxon>
        <taxon>Bacilli</taxon>
        <taxon>Bacillales</taxon>
        <taxon>Salinicoccaceae</taxon>
        <taxon>Lacicoccus</taxon>
    </lineage>
</organism>
<feature type="domain" description="Thioredoxin-like fold" evidence="1">
    <location>
        <begin position="8"/>
        <end position="151"/>
    </location>
</feature>
<dbReference type="EMBL" id="FRCF01000010">
    <property type="protein sequence ID" value="SHM41289.1"/>
    <property type="molecule type" value="Genomic_DNA"/>
</dbReference>
<proteinExistence type="predicted"/>
<keyword evidence="2" id="KW-0413">Isomerase</keyword>
<dbReference type="InterPro" id="IPR012336">
    <property type="entry name" value="Thioredoxin-like_fold"/>
</dbReference>
<gene>
    <name evidence="2" type="ORF">SAMN02745189_02126</name>
</gene>
<evidence type="ECO:0000313" key="2">
    <source>
        <dbReference type="EMBL" id="SHM41289.1"/>
    </source>
</evidence>